<evidence type="ECO:0000313" key="3">
    <source>
        <dbReference type="Proteomes" id="UP000298663"/>
    </source>
</evidence>
<reference evidence="2 3" key="2">
    <citation type="journal article" date="2019" name="G3 (Bethesda)">
        <title>Hybrid Assembly of the Genome of the Entomopathogenic Nematode Steinernema carpocapsae Identifies the X-Chromosome.</title>
        <authorList>
            <person name="Serra L."/>
            <person name="Macchietto M."/>
            <person name="Macias-Munoz A."/>
            <person name="McGill C.J."/>
            <person name="Rodriguez I.M."/>
            <person name="Rodriguez B."/>
            <person name="Murad R."/>
            <person name="Mortazavi A."/>
        </authorList>
    </citation>
    <scope>NUCLEOTIDE SEQUENCE [LARGE SCALE GENOMIC DNA]</scope>
    <source>
        <strain evidence="2 3">ALL</strain>
    </source>
</reference>
<dbReference type="Proteomes" id="UP000298663">
    <property type="component" value="Unassembled WGS sequence"/>
</dbReference>
<dbReference type="EMBL" id="AZBU02000003">
    <property type="protein sequence ID" value="TKR86724.1"/>
    <property type="molecule type" value="Genomic_DNA"/>
</dbReference>
<accession>A0A4U5NU73</accession>
<gene>
    <name evidence="2" type="ORF">L596_011253</name>
</gene>
<organism evidence="2 3">
    <name type="scientific">Steinernema carpocapsae</name>
    <name type="common">Entomopathogenic nematode</name>
    <dbReference type="NCBI Taxonomy" id="34508"/>
    <lineage>
        <taxon>Eukaryota</taxon>
        <taxon>Metazoa</taxon>
        <taxon>Ecdysozoa</taxon>
        <taxon>Nematoda</taxon>
        <taxon>Chromadorea</taxon>
        <taxon>Rhabditida</taxon>
        <taxon>Tylenchina</taxon>
        <taxon>Panagrolaimomorpha</taxon>
        <taxon>Strongyloidoidea</taxon>
        <taxon>Steinernematidae</taxon>
        <taxon>Steinernema</taxon>
    </lineage>
</organism>
<reference evidence="2 3" key="1">
    <citation type="journal article" date="2015" name="Genome Biol.">
        <title>Comparative genomics of Steinernema reveals deeply conserved gene regulatory networks.</title>
        <authorList>
            <person name="Dillman A.R."/>
            <person name="Macchietto M."/>
            <person name="Porter C.F."/>
            <person name="Rogers A."/>
            <person name="Williams B."/>
            <person name="Antoshechkin I."/>
            <person name="Lee M.M."/>
            <person name="Goodwin Z."/>
            <person name="Lu X."/>
            <person name="Lewis E.E."/>
            <person name="Goodrich-Blair H."/>
            <person name="Stock S.P."/>
            <person name="Adams B.J."/>
            <person name="Sternberg P.W."/>
            <person name="Mortazavi A."/>
        </authorList>
    </citation>
    <scope>NUCLEOTIDE SEQUENCE [LARGE SCALE GENOMIC DNA]</scope>
    <source>
        <strain evidence="2 3">ALL</strain>
    </source>
</reference>
<proteinExistence type="predicted"/>
<keyword evidence="3" id="KW-1185">Reference proteome</keyword>
<name>A0A4U5NU73_STECR</name>
<dbReference type="AlphaFoldDB" id="A0A4U5NU73"/>
<evidence type="ECO:0000313" key="2">
    <source>
        <dbReference type="EMBL" id="TKR86724.1"/>
    </source>
</evidence>
<protein>
    <submittedName>
        <fullName evidence="2">Uncharacterized protein</fullName>
    </submittedName>
</protein>
<sequence>MKISFSPKSEVLGRHLKKSGEIRKKSRGRLPSRIFSEGAKKLDLRLGSPVADENTGSLLRSRRSKPPTFDS</sequence>
<evidence type="ECO:0000256" key="1">
    <source>
        <dbReference type="SAM" id="MobiDB-lite"/>
    </source>
</evidence>
<feature type="region of interest" description="Disordered" evidence="1">
    <location>
        <begin position="46"/>
        <end position="71"/>
    </location>
</feature>
<comment type="caution">
    <text evidence="2">The sequence shown here is derived from an EMBL/GenBank/DDBJ whole genome shotgun (WGS) entry which is preliminary data.</text>
</comment>